<dbReference type="PROSITE" id="PS50975">
    <property type="entry name" value="ATP_GRASP"/>
    <property type="match status" value="1"/>
</dbReference>
<dbReference type="EMBL" id="DRWN01000066">
    <property type="protein sequence ID" value="HHK69030.1"/>
    <property type="molecule type" value="Genomic_DNA"/>
</dbReference>
<dbReference type="NCBIfam" id="TIGR00768">
    <property type="entry name" value="rimK_fam"/>
    <property type="match status" value="1"/>
</dbReference>
<evidence type="ECO:0000256" key="6">
    <source>
        <dbReference type="ARBA" id="ARBA00022741"/>
    </source>
</evidence>
<keyword evidence="7 10" id="KW-0067">ATP-binding</keyword>
<evidence type="ECO:0000256" key="1">
    <source>
        <dbReference type="ARBA" id="ARBA00001946"/>
    </source>
</evidence>
<keyword evidence="5" id="KW-0479">Metal-binding</keyword>
<feature type="domain" description="ATP-grasp" evidence="11">
    <location>
        <begin position="114"/>
        <end position="300"/>
    </location>
</feature>
<dbReference type="InterPro" id="IPR013651">
    <property type="entry name" value="ATP-grasp_RimK-type"/>
</dbReference>
<evidence type="ECO:0000313" key="12">
    <source>
        <dbReference type="EMBL" id="HHK69030.1"/>
    </source>
</evidence>
<comment type="pathway">
    <text evidence="9">Amino-acid biosynthesis.</text>
</comment>
<proteinExistence type="inferred from homology"/>
<dbReference type="Gene3D" id="3.30.470.20">
    <property type="entry name" value="ATP-grasp fold, B domain"/>
    <property type="match status" value="1"/>
</dbReference>
<keyword evidence="3" id="KW-0436">Ligase</keyword>
<dbReference type="GO" id="GO:0005524">
    <property type="term" value="F:ATP binding"/>
    <property type="evidence" value="ECO:0007669"/>
    <property type="project" value="UniProtKB-UniRule"/>
</dbReference>
<dbReference type="AlphaFoldDB" id="A0A7C5QAV0"/>
<dbReference type="GO" id="GO:0005737">
    <property type="term" value="C:cytoplasm"/>
    <property type="evidence" value="ECO:0007669"/>
    <property type="project" value="TreeGrafter"/>
</dbReference>
<dbReference type="InterPro" id="IPR011761">
    <property type="entry name" value="ATP-grasp"/>
</dbReference>
<evidence type="ECO:0000259" key="11">
    <source>
        <dbReference type="PROSITE" id="PS50975"/>
    </source>
</evidence>
<sequence>MSVCIICLIAAFCGLKLITQTMAGKFVVEIAFDVPRLEEKLLAKAASIAGAEVKLTNVRQQPLGLEKPSVDVCLVRCISMYGAVHVAALREGTGVRAVNPSSAILYSGDKILTVSRLKAVGLPLPRTAVGLDAPAAEKALEKVGLPAVDKPPIGSWGRLVALLKDYDDFKLVLEHREMMPSSYLKTHFIQEYIDLPNRDIRTLIIGEDVIGAMYRYRPSNDWRTNIALGGEPVSAYLNDELVDISLKAARAVNGEVISVDIFETTDGSYLVNEVNGVPEFKGLMQATSVDIPAKIIEYVIGSSRR</sequence>
<evidence type="ECO:0000256" key="3">
    <source>
        <dbReference type="ARBA" id="ARBA00022598"/>
    </source>
</evidence>
<comment type="similarity">
    <text evidence="2">Belongs to the RimK family. LysX subfamily.</text>
</comment>
<dbReference type="Gene3D" id="3.30.1490.20">
    <property type="entry name" value="ATP-grasp fold, A domain"/>
    <property type="match status" value="1"/>
</dbReference>
<dbReference type="InterPro" id="IPR013815">
    <property type="entry name" value="ATP_grasp_subdomain_1"/>
</dbReference>
<dbReference type="FunFam" id="3.30.470.20:FF:000058">
    <property type="entry name" value="Alpha-aminoadipate--LysW ligase LysX protein"/>
    <property type="match status" value="1"/>
</dbReference>
<comment type="cofactor">
    <cofactor evidence="1">
        <name>Mg(2+)</name>
        <dbReference type="ChEBI" id="CHEBI:18420"/>
    </cofactor>
</comment>
<dbReference type="InterPro" id="IPR004666">
    <property type="entry name" value="Rp_bS6_RimK/Lys_biosynth_LsyX"/>
</dbReference>
<evidence type="ECO:0000256" key="2">
    <source>
        <dbReference type="ARBA" id="ARBA00006239"/>
    </source>
</evidence>
<keyword evidence="6 10" id="KW-0547">Nucleotide-binding</keyword>
<evidence type="ECO:0000256" key="5">
    <source>
        <dbReference type="ARBA" id="ARBA00022723"/>
    </source>
</evidence>
<dbReference type="SUPFAM" id="SSF56059">
    <property type="entry name" value="Glutathione synthetase ATP-binding domain-like"/>
    <property type="match status" value="1"/>
</dbReference>
<dbReference type="InterPro" id="IPR016185">
    <property type="entry name" value="PreATP-grasp_dom_sf"/>
</dbReference>
<dbReference type="PANTHER" id="PTHR21621:SF2">
    <property type="entry name" value="COENZYME GAMMA-F420-2:ALPHA-L-GLUTAMATE LIGASE"/>
    <property type="match status" value="1"/>
</dbReference>
<evidence type="ECO:0000256" key="8">
    <source>
        <dbReference type="ARBA" id="ARBA00022842"/>
    </source>
</evidence>
<dbReference type="GO" id="GO:0046872">
    <property type="term" value="F:metal ion binding"/>
    <property type="evidence" value="ECO:0007669"/>
    <property type="project" value="UniProtKB-KW"/>
</dbReference>
<evidence type="ECO:0000256" key="10">
    <source>
        <dbReference type="PROSITE-ProRule" id="PRU00409"/>
    </source>
</evidence>
<dbReference type="GO" id="GO:0009085">
    <property type="term" value="P:lysine biosynthetic process"/>
    <property type="evidence" value="ECO:0007669"/>
    <property type="project" value="InterPro"/>
</dbReference>
<keyword evidence="8" id="KW-0460">Magnesium</keyword>
<protein>
    <submittedName>
        <fullName evidence="12">Lysine biosynthesis protein LysX</fullName>
    </submittedName>
</protein>
<accession>A0A7C5QAV0</accession>
<name>A0A7C5QAV0_CALS0</name>
<dbReference type="FunFam" id="3.30.1490.20:FF:000025">
    <property type="entry name" value="Alpha-aminoadipate--LysW ligase LysX protein"/>
    <property type="match status" value="1"/>
</dbReference>
<dbReference type="GO" id="GO:0043774">
    <property type="term" value="F:coenzyme F420-2 alpha-glutamyl ligase activity"/>
    <property type="evidence" value="ECO:0007669"/>
    <property type="project" value="TreeGrafter"/>
</dbReference>
<dbReference type="PANTHER" id="PTHR21621">
    <property type="entry name" value="RIBOSOMAL PROTEIN S6 MODIFICATION PROTEIN"/>
    <property type="match status" value="1"/>
</dbReference>
<dbReference type="NCBIfam" id="TIGR02144">
    <property type="entry name" value="LysX_arch"/>
    <property type="match status" value="1"/>
</dbReference>
<dbReference type="InterPro" id="IPR011870">
    <property type="entry name" value="LysX_arch"/>
</dbReference>
<keyword evidence="4" id="KW-0028">Amino-acid biosynthesis</keyword>
<organism evidence="12">
    <name type="scientific">Caldiarchaeum subterraneum</name>
    <dbReference type="NCBI Taxonomy" id="311458"/>
    <lineage>
        <taxon>Archaea</taxon>
        <taxon>Nitrososphaerota</taxon>
        <taxon>Candidatus Caldarchaeales</taxon>
        <taxon>Candidatus Caldarchaeaceae</taxon>
        <taxon>Candidatus Caldarchaeum</taxon>
    </lineage>
</organism>
<dbReference type="Pfam" id="PF08443">
    <property type="entry name" value="RimK"/>
    <property type="match status" value="1"/>
</dbReference>
<comment type="caution">
    <text evidence="12">The sequence shown here is derived from an EMBL/GenBank/DDBJ whole genome shotgun (WGS) entry which is preliminary data.</text>
</comment>
<reference evidence="12" key="1">
    <citation type="journal article" date="2020" name="mSystems">
        <title>Genome- and Community-Level Interaction Insights into Carbon Utilization and Element Cycling Functions of Hydrothermarchaeota in Hydrothermal Sediment.</title>
        <authorList>
            <person name="Zhou Z."/>
            <person name="Liu Y."/>
            <person name="Xu W."/>
            <person name="Pan J."/>
            <person name="Luo Z.H."/>
            <person name="Li M."/>
        </authorList>
    </citation>
    <scope>NUCLEOTIDE SEQUENCE [LARGE SCALE GENOMIC DNA]</scope>
    <source>
        <strain evidence="12">SpSt-1056</strain>
    </source>
</reference>
<evidence type="ECO:0000256" key="7">
    <source>
        <dbReference type="ARBA" id="ARBA00022840"/>
    </source>
</evidence>
<dbReference type="Gene3D" id="3.40.50.20">
    <property type="match status" value="1"/>
</dbReference>
<dbReference type="InterPro" id="IPR054562">
    <property type="entry name" value="LysX/ArgX_preATP_grasp"/>
</dbReference>
<evidence type="ECO:0000256" key="9">
    <source>
        <dbReference type="ARBA" id="ARBA00029440"/>
    </source>
</evidence>
<dbReference type="SUPFAM" id="SSF52440">
    <property type="entry name" value="PreATP-grasp domain"/>
    <property type="match status" value="1"/>
</dbReference>
<evidence type="ECO:0000256" key="4">
    <source>
        <dbReference type="ARBA" id="ARBA00022605"/>
    </source>
</evidence>
<gene>
    <name evidence="12" type="primary">lysX</name>
    <name evidence="12" type="ORF">ENM11_07805</name>
</gene>
<dbReference type="Pfam" id="PF22626">
    <property type="entry name" value="LysX_preATP_grasp"/>
    <property type="match status" value="1"/>
</dbReference>